<dbReference type="InterPro" id="IPR032382">
    <property type="entry name" value="AltA1"/>
</dbReference>
<dbReference type="EMBL" id="JAPEVA010000001">
    <property type="protein sequence ID" value="KAJ4413216.1"/>
    <property type="molecule type" value="Genomic_DNA"/>
</dbReference>
<keyword evidence="8" id="KW-1185">Reference proteome</keyword>
<sequence length="182" mass="19054">MGKKAQVYPMTSIKGRSMVAKRMQFLTIASLFAAAAVAAPAPQTTGCPNPAHCGTPPNPADYENVDISDFFVRKNDGIQNASFKLSGQNGTDIACEIGAVPSLPSEVVTCGTSDYRFGLTKGDTTEFGLAIYHQTGQASGKWAIGDAPTYCHAGGNGPDDFVCQQIGAVTIVIVGQNYGKDQ</sequence>
<reference evidence="7" key="1">
    <citation type="submission" date="2022-10" db="EMBL/GenBank/DDBJ databases">
        <title>Tapping the CABI collections for fungal endophytes: first genome assemblies for Collariella, Neodidymelliopsis, Ascochyta clinopodiicola, Didymella pomorum, Didymosphaeria variabile, Neocosmospora piperis and Neocucurbitaria cava.</title>
        <authorList>
            <person name="Hill R."/>
        </authorList>
    </citation>
    <scope>NUCLEOTIDE SEQUENCE</scope>
    <source>
        <strain evidence="7">IMI 355091</strain>
    </source>
</reference>
<evidence type="ECO:0000256" key="3">
    <source>
        <dbReference type="ARBA" id="ARBA00022729"/>
    </source>
</evidence>
<name>A0A9W9DC16_9PLEO</name>
<organism evidence="7 8">
    <name type="scientific">Didymella pomorum</name>
    <dbReference type="NCBI Taxonomy" id="749634"/>
    <lineage>
        <taxon>Eukaryota</taxon>
        <taxon>Fungi</taxon>
        <taxon>Dikarya</taxon>
        <taxon>Ascomycota</taxon>
        <taxon>Pezizomycotina</taxon>
        <taxon>Dothideomycetes</taxon>
        <taxon>Pleosporomycetidae</taxon>
        <taxon>Pleosporales</taxon>
        <taxon>Pleosporineae</taxon>
        <taxon>Didymellaceae</taxon>
        <taxon>Didymella</taxon>
    </lineage>
</organism>
<dbReference type="Pfam" id="PF16541">
    <property type="entry name" value="AltA1"/>
    <property type="match status" value="1"/>
</dbReference>
<feature type="disulfide bond" evidence="5">
    <location>
        <begin position="151"/>
        <end position="163"/>
    </location>
</feature>
<gene>
    <name evidence="7" type="ORF">N0V91_000190</name>
</gene>
<evidence type="ECO:0000256" key="4">
    <source>
        <dbReference type="ARBA" id="ARBA00023157"/>
    </source>
</evidence>
<comment type="subcellular location">
    <subcellularLocation>
        <location evidence="1">Secreted</location>
    </subcellularLocation>
</comment>
<dbReference type="OrthoDB" id="3928926at2759"/>
<evidence type="ECO:0000256" key="1">
    <source>
        <dbReference type="ARBA" id="ARBA00004613"/>
    </source>
</evidence>
<dbReference type="GO" id="GO:0005576">
    <property type="term" value="C:extracellular region"/>
    <property type="evidence" value="ECO:0007669"/>
    <property type="project" value="UniProtKB-SubCell"/>
</dbReference>
<feature type="domain" description="AA1-like" evidence="6">
    <location>
        <begin position="60"/>
        <end position="176"/>
    </location>
</feature>
<evidence type="ECO:0000259" key="6">
    <source>
        <dbReference type="PROSITE" id="PS51895"/>
    </source>
</evidence>
<proteinExistence type="predicted"/>
<keyword evidence="2" id="KW-0964">Secreted</keyword>
<evidence type="ECO:0000256" key="5">
    <source>
        <dbReference type="PROSITE-ProRule" id="PRU01243"/>
    </source>
</evidence>
<dbReference type="PROSITE" id="PS51895">
    <property type="entry name" value="AA1"/>
    <property type="match status" value="1"/>
</dbReference>
<dbReference type="Gene3D" id="2.40.350.20">
    <property type="match status" value="1"/>
</dbReference>
<dbReference type="Proteomes" id="UP001140510">
    <property type="component" value="Unassembled WGS sequence"/>
</dbReference>
<feature type="disulfide bond" evidence="5">
    <location>
        <begin position="95"/>
        <end position="110"/>
    </location>
</feature>
<keyword evidence="4 5" id="KW-1015">Disulfide bond</keyword>
<dbReference type="CDD" id="cd12798">
    <property type="entry name" value="Alt_A1"/>
    <property type="match status" value="1"/>
</dbReference>
<protein>
    <recommendedName>
        <fullName evidence="6">AA1-like domain-containing protein</fullName>
    </recommendedName>
</protein>
<comment type="caution">
    <text evidence="7">The sequence shown here is derived from an EMBL/GenBank/DDBJ whole genome shotgun (WGS) entry which is preliminary data.</text>
</comment>
<evidence type="ECO:0000256" key="2">
    <source>
        <dbReference type="ARBA" id="ARBA00022525"/>
    </source>
</evidence>
<evidence type="ECO:0000313" key="8">
    <source>
        <dbReference type="Proteomes" id="UP001140510"/>
    </source>
</evidence>
<keyword evidence="3" id="KW-0732">Signal</keyword>
<accession>A0A9W9DC16</accession>
<dbReference type="AlphaFoldDB" id="A0A9W9DC16"/>
<evidence type="ECO:0000313" key="7">
    <source>
        <dbReference type="EMBL" id="KAJ4413216.1"/>
    </source>
</evidence>